<sequence length="62" mass="7077">MDNVEYEVAWKRDISGLGGKRGKLPTPALQMCLVEVFFIRIKGRRIEDVRCYCEGGDFNKAP</sequence>
<name>A0A4Z2IUP2_9TELE</name>
<dbReference type="AlphaFoldDB" id="A0A4Z2IUP2"/>
<accession>A0A4Z2IUP2</accession>
<reference evidence="1 2" key="1">
    <citation type="submission" date="2019-03" db="EMBL/GenBank/DDBJ databases">
        <title>First draft genome of Liparis tanakae, snailfish: a comprehensive survey of snailfish specific genes.</title>
        <authorList>
            <person name="Kim W."/>
            <person name="Song I."/>
            <person name="Jeong J.-H."/>
            <person name="Kim D."/>
            <person name="Kim S."/>
            <person name="Ryu S."/>
            <person name="Song J.Y."/>
            <person name="Lee S.K."/>
        </authorList>
    </citation>
    <scope>NUCLEOTIDE SEQUENCE [LARGE SCALE GENOMIC DNA]</scope>
    <source>
        <tissue evidence="1">Muscle</tissue>
    </source>
</reference>
<dbReference type="Proteomes" id="UP000314294">
    <property type="component" value="Unassembled WGS sequence"/>
</dbReference>
<gene>
    <name evidence="1" type="ORF">EYF80_008146</name>
</gene>
<dbReference type="EMBL" id="SRLO01000045">
    <property type="protein sequence ID" value="TNN81700.1"/>
    <property type="molecule type" value="Genomic_DNA"/>
</dbReference>
<comment type="caution">
    <text evidence="1">The sequence shown here is derived from an EMBL/GenBank/DDBJ whole genome shotgun (WGS) entry which is preliminary data.</text>
</comment>
<organism evidence="1 2">
    <name type="scientific">Liparis tanakae</name>
    <name type="common">Tanaka's snailfish</name>
    <dbReference type="NCBI Taxonomy" id="230148"/>
    <lineage>
        <taxon>Eukaryota</taxon>
        <taxon>Metazoa</taxon>
        <taxon>Chordata</taxon>
        <taxon>Craniata</taxon>
        <taxon>Vertebrata</taxon>
        <taxon>Euteleostomi</taxon>
        <taxon>Actinopterygii</taxon>
        <taxon>Neopterygii</taxon>
        <taxon>Teleostei</taxon>
        <taxon>Neoteleostei</taxon>
        <taxon>Acanthomorphata</taxon>
        <taxon>Eupercaria</taxon>
        <taxon>Perciformes</taxon>
        <taxon>Cottioidei</taxon>
        <taxon>Cottales</taxon>
        <taxon>Liparidae</taxon>
        <taxon>Liparis</taxon>
    </lineage>
</organism>
<evidence type="ECO:0000313" key="1">
    <source>
        <dbReference type="EMBL" id="TNN81700.1"/>
    </source>
</evidence>
<evidence type="ECO:0000313" key="2">
    <source>
        <dbReference type="Proteomes" id="UP000314294"/>
    </source>
</evidence>
<proteinExistence type="predicted"/>
<keyword evidence="2" id="KW-1185">Reference proteome</keyword>
<protein>
    <submittedName>
        <fullName evidence="1">Uncharacterized protein</fullName>
    </submittedName>
</protein>